<dbReference type="PATRIC" id="fig|1122219.3.peg.3506"/>
<keyword evidence="1" id="KW-0732">Signal</keyword>
<dbReference type="Gene3D" id="3.30.565.40">
    <property type="entry name" value="Fervidobacterium nodosum Rt17-B1 like"/>
    <property type="match status" value="1"/>
</dbReference>
<feature type="signal peptide" evidence="1">
    <location>
        <begin position="1"/>
        <end position="21"/>
    </location>
</feature>
<reference evidence="3 4" key="1">
    <citation type="submission" date="2015-06" db="EMBL/GenBank/DDBJ databases">
        <title>Draft genome sequence of beer spoilage bacterium Megasphaera cerevisiae type strain 20462.</title>
        <authorList>
            <person name="Kutumbaka K."/>
            <person name="Pasmowitz J."/>
            <person name="Mategko J."/>
            <person name="Reyes D."/>
            <person name="Friedrich A."/>
            <person name="Han S."/>
            <person name="Martens-Habbena W."/>
            <person name="Neal-McKinney J."/>
            <person name="Janagama H.K."/>
            <person name="Nadala C."/>
            <person name="Samadpour M."/>
        </authorList>
    </citation>
    <scope>NUCLEOTIDE SEQUENCE [LARGE SCALE GENOMIC DNA]</scope>
    <source>
        <strain evidence="3 4">DSM 20462</strain>
    </source>
</reference>
<protein>
    <recommendedName>
        <fullName evidence="2">Deacetylase PdaC domain-containing protein</fullName>
    </recommendedName>
</protein>
<feature type="chain" id="PRO_5030008825" description="Deacetylase PdaC domain-containing protein" evidence="1">
    <location>
        <begin position="22"/>
        <end position="210"/>
    </location>
</feature>
<accession>A0A0J6WTW0</accession>
<dbReference type="AlphaFoldDB" id="A0A0J6WTW0"/>
<evidence type="ECO:0000313" key="4">
    <source>
        <dbReference type="Proteomes" id="UP000036503"/>
    </source>
</evidence>
<dbReference type="InParanoid" id="A0A0J6WTW0"/>
<sequence>MFKILLPCLFALWAVSLSAQAIVVSKTESITPNMTLTYPIINNEASTAQQIMNADIYGYVTRLKNIYQKGEAIEIAMNYEIKYEDADYVSLILKTYTYTGGAHGMPLQHGLVYSKKTGKTIPLTYFLKPISIQNLIAGIQSNRLTLTDQNMSRIQYDPFFTPNVVSKDYYLCGNGSFALIFQPYSFAPYAVGATRVLFTREAANYYNNEQ</sequence>
<proteinExistence type="predicted"/>
<dbReference type="OrthoDB" id="1669560at2"/>
<dbReference type="RefSeq" id="WP_048515621.1">
    <property type="nucleotide sequence ID" value="NZ_FUXD01000088.1"/>
</dbReference>
<comment type="caution">
    <text evidence="3">The sequence shown here is derived from an EMBL/GenBank/DDBJ whole genome shotgun (WGS) entry which is preliminary data.</text>
</comment>
<dbReference type="STRING" id="39029.BSR42_05480"/>
<organism evidence="3 4">
    <name type="scientific">Megasphaera cerevisiae DSM 20462</name>
    <dbReference type="NCBI Taxonomy" id="1122219"/>
    <lineage>
        <taxon>Bacteria</taxon>
        <taxon>Bacillati</taxon>
        <taxon>Bacillota</taxon>
        <taxon>Negativicutes</taxon>
        <taxon>Veillonellales</taxon>
        <taxon>Veillonellaceae</taxon>
        <taxon>Megasphaera</taxon>
    </lineage>
</organism>
<feature type="domain" description="Deacetylase PdaC" evidence="2">
    <location>
        <begin position="33"/>
        <end position="105"/>
    </location>
</feature>
<evidence type="ECO:0000256" key="1">
    <source>
        <dbReference type="SAM" id="SignalP"/>
    </source>
</evidence>
<name>A0A0J6WTW0_9FIRM</name>
<evidence type="ECO:0000313" key="3">
    <source>
        <dbReference type="EMBL" id="KMO85202.1"/>
    </source>
</evidence>
<keyword evidence="4" id="KW-1185">Reference proteome</keyword>
<dbReference type="Pfam" id="PF13739">
    <property type="entry name" value="PdaC"/>
    <property type="match status" value="1"/>
</dbReference>
<dbReference type="InterPro" id="IPR025303">
    <property type="entry name" value="PdaC"/>
</dbReference>
<gene>
    <name evidence="3" type="ORF">AB840_14890</name>
</gene>
<dbReference type="EMBL" id="LEKT01000093">
    <property type="protein sequence ID" value="KMO85202.1"/>
    <property type="molecule type" value="Genomic_DNA"/>
</dbReference>
<dbReference type="Proteomes" id="UP000036503">
    <property type="component" value="Unassembled WGS sequence"/>
</dbReference>
<evidence type="ECO:0000259" key="2">
    <source>
        <dbReference type="Pfam" id="PF13739"/>
    </source>
</evidence>